<dbReference type="InterPro" id="IPR011032">
    <property type="entry name" value="GroES-like_sf"/>
</dbReference>
<feature type="domain" description="Alcohol dehydrogenase-like C-terminal" evidence="3">
    <location>
        <begin position="154"/>
        <end position="263"/>
    </location>
</feature>
<comment type="cofactor">
    <cofactor evidence="1">
        <name>Zn(2+)</name>
        <dbReference type="ChEBI" id="CHEBI:29105"/>
    </cofactor>
</comment>
<name>A0A4Q7UWP2_PSEST</name>
<dbReference type="RefSeq" id="WP_130289176.1">
    <property type="nucleotide sequence ID" value="NZ_SHKL01000001.1"/>
</dbReference>
<feature type="domain" description="Alcohol dehydrogenase-like N-terminal" evidence="4">
    <location>
        <begin position="27"/>
        <end position="91"/>
    </location>
</feature>
<protein>
    <submittedName>
        <fullName evidence="5">Threonine dehydrogenase-like Zn-dependent dehydrogenase</fullName>
    </submittedName>
</protein>
<keyword evidence="2" id="KW-0560">Oxidoreductase</keyword>
<sequence>MWAQRLVAPQRFAACETPAPSADALAPGQVLLDVAAGGVCGSDLPFFRGAAAPDTAGARAGFGDPGFPMHEVAGRVLASRHPEIAVGDDVVGWASGFDGIAELAVCAGDGLHRHRADVAPETAVLLQPLACVLYAVEQVRPLAGLSVAVIGQGPIGLLFSHVAKAAGAARVVGVDRVDRSDLGPAFGVDEVVHASSDAWALDLPAGERPEVVFEAIGHQSATLNHAVDAVGFGGEIFYFGVADETSYPFAMRSFLRKNLTLRSGVTLERRRVLAAADEYLVRHPSLARDYVTHVVPADDAQKAFDLAVAPAGGQAKIVLSMR</sequence>
<dbReference type="Pfam" id="PF00107">
    <property type="entry name" value="ADH_zinc_N"/>
    <property type="match status" value="1"/>
</dbReference>
<evidence type="ECO:0000259" key="3">
    <source>
        <dbReference type="Pfam" id="PF00107"/>
    </source>
</evidence>
<evidence type="ECO:0000259" key="4">
    <source>
        <dbReference type="Pfam" id="PF08240"/>
    </source>
</evidence>
<comment type="caution">
    <text evidence="5">The sequence shown here is derived from an EMBL/GenBank/DDBJ whole genome shotgun (WGS) entry which is preliminary data.</text>
</comment>
<dbReference type="OrthoDB" id="9797931at2"/>
<accession>A0A4Q7UWP2</accession>
<keyword evidence="6" id="KW-1185">Reference proteome</keyword>
<evidence type="ECO:0000313" key="5">
    <source>
        <dbReference type="EMBL" id="RZT84593.1"/>
    </source>
</evidence>
<dbReference type="GO" id="GO:0016491">
    <property type="term" value="F:oxidoreductase activity"/>
    <property type="evidence" value="ECO:0007669"/>
    <property type="project" value="UniProtKB-KW"/>
</dbReference>
<evidence type="ECO:0000256" key="1">
    <source>
        <dbReference type="ARBA" id="ARBA00001947"/>
    </source>
</evidence>
<dbReference type="AlphaFoldDB" id="A0A4Q7UWP2"/>
<dbReference type="InterPro" id="IPR050129">
    <property type="entry name" value="Zn_alcohol_dh"/>
</dbReference>
<evidence type="ECO:0000313" key="6">
    <source>
        <dbReference type="Proteomes" id="UP000291591"/>
    </source>
</evidence>
<dbReference type="SUPFAM" id="SSF51735">
    <property type="entry name" value="NAD(P)-binding Rossmann-fold domains"/>
    <property type="match status" value="1"/>
</dbReference>
<dbReference type="SUPFAM" id="SSF50129">
    <property type="entry name" value="GroES-like"/>
    <property type="match status" value="1"/>
</dbReference>
<dbReference type="Pfam" id="PF08240">
    <property type="entry name" value="ADH_N"/>
    <property type="match status" value="1"/>
</dbReference>
<dbReference type="EMBL" id="SHKL01000001">
    <property type="protein sequence ID" value="RZT84593.1"/>
    <property type="molecule type" value="Genomic_DNA"/>
</dbReference>
<reference evidence="5 6" key="1">
    <citation type="submission" date="2019-02" db="EMBL/GenBank/DDBJ databases">
        <title>Sequencing the genomes of 1000 actinobacteria strains.</title>
        <authorList>
            <person name="Klenk H.-P."/>
        </authorList>
    </citation>
    <scope>NUCLEOTIDE SEQUENCE [LARGE SCALE GENOMIC DNA]</scope>
    <source>
        <strain evidence="5 6">DSM 45779</strain>
    </source>
</reference>
<dbReference type="InterPro" id="IPR036291">
    <property type="entry name" value="NAD(P)-bd_dom_sf"/>
</dbReference>
<dbReference type="PANTHER" id="PTHR43401">
    <property type="entry name" value="L-THREONINE 3-DEHYDROGENASE"/>
    <property type="match status" value="1"/>
</dbReference>
<dbReference type="Gene3D" id="3.90.180.10">
    <property type="entry name" value="Medium-chain alcohol dehydrogenases, catalytic domain"/>
    <property type="match status" value="2"/>
</dbReference>
<organism evidence="5 6">
    <name type="scientific">Pseudonocardia sediminis</name>
    <dbReference type="NCBI Taxonomy" id="1397368"/>
    <lineage>
        <taxon>Bacteria</taxon>
        <taxon>Bacillati</taxon>
        <taxon>Actinomycetota</taxon>
        <taxon>Actinomycetes</taxon>
        <taxon>Pseudonocardiales</taxon>
        <taxon>Pseudonocardiaceae</taxon>
        <taxon>Pseudonocardia</taxon>
    </lineage>
</organism>
<evidence type="ECO:0000256" key="2">
    <source>
        <dbReference type="ARBA" id="ARBA00023002"/>
    </source>
</evidence>
<dbReference type="PANTHER" id="PTHR43401:SF2">
    <property type="entry name" value="L-THREONINE 3-DEHYDROGENASE"/>
    <property type="match status" value="1"/>
</dbReference>
<proteinExistence type="predicted"/>
<dbReference type="Gene3D" id="3.40.50.720">
    <property type="entry name" value="NAD(P)-binding Rossmann-like Domain"/>
    <property type="match status" value="1"/>
</dbReference>
<dbReference type="Proteomes" id="UP000291591">
    <property type="component" value="Unassembled WGS sequence"/>
</dbReference>
<dbReference type="InterPro" id="IPR013154">
    <property type="entry name" value="ADH-like_N"/>
</dbReference>
<dbReference type="InterPro" id="IPR013149">
    <property type="entry name" value="ADH-like_C"/>
</dbReference>
<gene>
    <name evidence="5" type="ORF">EV383_1440</name>
</gene>